<evidence type="ECO:0000256" key="8">
    <source>
        <dbReference type="ARBA" id="ARBA00022741"/>
    </source>
</evidence>
<evidence type="ECO:0000256" key="10">
    <source>
        <dbReference type="ARBA" id="ARBA00022840"/>
    </source>
</evidence>
<comment type="catalytic activity">
    <reaction evidence="13">
        <text>L-threonyl-[protein] + ATP = O-phospho-L-threonyl-[protein] + ADP + H(+)</text>
        <dbReference type="Rhea" id="RHEA:46608"/>
        <dbReference type="Rhea" id="RHEA-COMP:11060"/>
        <dbReference type="Rhea" id="RHEA-COMP:11605"/>
        <dbReference type="ChEBI" id="CHEBI:15378"/>
        <dbReference type="ChEBI" id="CHEBI:30013"/>
        <dbReference type="ChEBI" id="CHEBI:30616"/>
        <dbReference type="ChEBI" id="CHEBI:61977"/>
        <dbReference type="ChEBI" id="CHEBI:456216"/>
        <dbReference type="EC" id="2.7.11.1"/>
    </reaction>
</comment>
<dbReference type="InterPro" id="IPR001611">
    <property type="entry name" value="Leu-rich_rpt"/>
</dbReference>
<comment type="caution">
    <text evidence="18">The sequence shown here is derived from an EMBL/GenBank/DDBJ whole genome shotgun (WGS) entry which is preliminary data.</text>
</comment>
<dbReference type="AlphaFoldDB" id="A0ABD3IC96"/>
<dbReference type="GO" id="GO:0004674">
    <property type="term" value="F:protein serine/threonine kinase activity"/>
    <property type="evidence" value="ECO:0007669"/>
    <property type="project" value="UniProtKB-KW"/>
</dbReference>
<keyword evidence="3" id="KW-0723">Serine/threonine-protein kinase</keyword>
<dbReference type="PANTHER" id="PTHR48053">
    <property type="entry name" value="LEUCINE RICH REPEAT FAMILY PROTEIN, EXPRESSED"/>
    <property type="match status" value="1"/>
</dbReference>
<comment type="subcellular location">
    <subcellularLocation>
        <location evidence="1">Membrane</location>
        <topology evidence="1">Single-pass membrane protein</topology>
    </subcellularLocation>
</comment>
<dbReference type="Pfam" id="PF00560">
    <property type="entry name" value="LRR_1"/>
    <property type="match status" value="1"/>
</dbReference>
<dbReference type="PROSITE" id="PS51450">
    <property type="entry name" value="LRR"/>
    <property type="match status" value="1"/>
</dbReference>
<evidence type="ECO:0000256" key="6">
    <source>
        <dbReference type="ARBA" id="ARBA00022729"/>
    </source>
</evidence>
<keyword evidence="5" id="KW-0808">Transferase</keyword>
<dbReference type="Pfam" id="PF13855">
    <property type="entry name" value="LRR_8"/>
    <property type="match status" value="2"/>
</dbReference>
<evidence type="ECO:0000313" key="18">
    <source>
        <dbReference type="EMBL" id="KAL3700921.1"/>
    </source>
</evidence>
<evidence type="ECO:0000259" key="16">
    <source>
        <dbReference type="Pfam" id="PF08263"/>
    </source>
</evidence>
<evidence type="ECO:0000256" key="15">
    <source>
        <dbReference type="SAM" id="SignalP"/>
    </source>
</evidence>
<dbReference type="InterPro" id="IPR032675">
    <property type="entry name" value="LRR_dom_sf"/>
</dbReference>
<evidence type="ECO:0000259" key="17">
    <source>
        <dbReference type="Pfam" id="PF23598"/>
    </source>
</evidence>
<organism evidence="18 19">
    <name type="scientific">Riccia sorocarpa</name>
    <dbReference type="NCBI Taxonomy" id="122646"/>
    <lineage>
        <taxon>Eukaryota</taxon>
        <taxon>Viridiplantae</taxon>
        <taxon>Streptophyta</taxon>
        <taxon>Embryophyta</taxon>
        <taxon>Marchantiophyta</taxon>
        <taxon>Marchantiopsida</taxon>
        <taxon>Marchantiidae</taxon>
        <taxon>Marchantiales</taxon>
        <taxon>Ricciaceae</taxon>
        <taxon>Riccia</taxon>
    </lineage>
</organism>
<dbReference type="InterPro" id="IPR051716">
    <property type="entry name" value="Plant_RL_S/T_kinase"/>
</dbReference>
<dbReference type="EMBL" id="JBJQOH010000001">
    <property type="protein sequence ID" value="KAL3700921.1"/>
    <property type="molecule type" value="Genomic_DNA"/>
</dbReference>
<evidence type="ECO:0000256" key="12">
    <source>
        <dbReference type="ARBA" id="ARBA00023180"/>
    </source>
</evidence>
<feature type="chain" id="PRO_5044746064" description="non-specific serine/threonine protein kinase" evidence="15">
    <location>
        <begin position="25"/>
        <end position="632"/>
    </location>
</feature>
<dbReference type="EC" id="2.7.11.1" evidence="2"/>
<evidence type="ECO:0000313" key="19">
    <source>
        <dbReference type="Proteomes" id="UP001633002"/>
    </source>
</evidence>
<name>A0ABD3IC96_9MARC</name>
<dbReference type="Gene3D" id="3.80.10.10">
    <property type="entry name" value="Ribonuclease Inhibitor"/>
    <property type="match status" value="4"/>
</dbReference>
<keyword evidence="6 15" id="KW-0732">Signal</keyword>
<keyword evidence="12" id="KW-0325">Glycoprotein</keyword>
<dbReference type="PANTHER" id="PTHR48053:SF71">
    <property type="entry name" value="LEUCINE RICH REPEAT FAMILY PROTEIN, EXPRESSED"/>
    <property type="match status" value="1"/>
</dbReference>
<feature type="domain" description="Disease resistance R13L4/SHOC-2-like LRR" evidence="17">
    <location>
        <begin position="216"/>
        <end position="323"/>
    </location>
</feature>
<evidence type="ECO:0000256" key="4">
    <source>
        <dbReference type="ARBA" id="ARBA00022614"/>
    </source>
</evidence>
<dbReference type="InterPro" id="IPR003591">
    <property type="entry name" value="Leu-rich_rpt_typical-subtyp"/>
</dbReference>
<dbReference type="InterPro" id="IPR055414">
    <property type="entry name" value="LRR_R13L4/SHOC2-like"/>
</dbReference>
<reference evidence="18 19" key="1">
    <citation type="submission" date="2024-09" db="EMBL/GenBank/DDBJ databases">
        <title>Chromosome-scale assembly of Riccia sorocarpa.</title>
        <authorList>
            <person name="Paukszto L."/>
        </authorList>
    </citation>
    <scope>NUCLEOTIDE SEQUENCE [LARGE SCALE GENOMIC DNA]</scope>
    <source>
        <strain evidence="18">LP-2024</strain>
        <tissue evidence="18">Aerial parts of the thallus</tissue>
    </source>
</reference>
<evidence type="ECO:0000256" key="1">
    <source>
        <dbReference type="ARBA" id="ARBA00004167"/>
    </source>
</evidence>
<keyword evidence="10" id="KW-0067">ATP-binding</keyword>
<dbReference type="Pfam" id="PF08263">
    <property type="entry name" value="LRRNT_2"/>
    <property type="match status" value="1"/>
</dbReference>
<keyword evidence="19" id="KW-1185">Reference proteome</keyword>
<evidence type="ECO:0000256" key="11">
    <source>
        <dbReference type="ARBA" id="ARBA00023136"/>
    </source>
</evidence>
<protein>
    <recommendedName>
        <fullName evidence="2">non-specific serine/threonine protein kinase</fullName>
        <ecNumber evidence="2">2.7.11.1</ecNumber>
    </recommendedName>
</protein>
<accession>A0ABD3IC96</accession>
<keyword evidence="7" id="KW-0677">Repeat</keyword>
<sequence length="632" mass="68748">MLHLKAHVAIFFLSLATTVWITTAQKQAPCNPGDSTALQEFKAEFQDNDVFGSWLSGTNCCSFVECNSGGRVESITIVADRYGVYPRLNHTGVVGASLGKLTALKSLTLIGVRFYGPIPTAWKSLTNLTLLYGVLNNFTGKIPPEVGKLRNLDKLQLYVGNLEGSLPVAICQLTKLSRLEIESQLLSGPLPRCITKLVNLQSFSLKDNRFSTPIASSLGSLLSLQYLNLENNHFSGTIPPSLGKLSKLQTLSLSNNRLTGSIPAELGKARTLRELNFDGNQLSGTIPSELTELQELDSLSINNNRLSGSIPRYIGNFQSLTSLGLSSNRLTGSVPPEIGGLKVSNRTGTVYITLDHNSLSGNLPNTLSNVGTLIASYNRLSGGFPLSLCVNGYSVDLSHNLLDTGVPIGTVPANPTLRILDLSYNRIPGPFPSWLSSVSSLWNIDISNNQFNVGKIPDSLLGLPELDTLKASNNKLLSPLPTSEFTSNLTYLDLHSLQLTGGISEKFFYKFPKLQYLDMSKNMLQGALPSSIAQLRSLFHLDMSSNNLSGKVPDLSALEGLQYLNLSGNMFQGYVPSIPSGERSSPGSAQELPDSVANFDLAPSKLVNVQYRYYIQQTLCIRKHFCRSTYSR</sequence>
<dbReference type="FunFam" id="3.80.10.10:FF:000095">
    <property type="entry name" value="LRR receptor-like serine/threonine-protein kinase GSO1"/>
    <property type="match status" value="2"/>
</dbReference>
<keyword evidence="11" id="KW-0472">Membrane</keyword>
<evidence type="ECO:0000256" key="13">
    <source>
        <dbReference type="ARBA" id="ARBA00047899"/>
    </source>
</evidence>
<evidence type="ECO:0000256" key="5">
    <source>
        <dbReference type="ARBA" id="ARBA00022679"/>
    </source>
</evidence>
<proteinExistence type="predicted"/>
<evidence type="ECO:0000256" key="7">
    <source>
        <dbReference type="ARBA" id="ARBA00022737"/>
    </source>
</evidence>
<evidence type="ECO:0000256" key="2">
    <source>
        <dbReference type="ARBA" id="ARBA00012513"/>
    </source>
</evidence>
<dbReference type="InterPro" id="IPR013210">
    <property type="entry name" value="LRR_N_plant-typ"/>
</dbReference>
<evidence type="ECO:0000256" key="14">
    <source>
        <dbReference type="ARBA" id="ARBA00048679"/>
    </source>
</evidence>
<comment type="catalytic activity">
    <reaction evidence="14">
        <text>L-seryl-[protein] + ATP = O-phospho-L-seryl-[protein] + ADP + H(+)</text>
        <dbReference type="Rhea" id="RHEA:17989"/>
        <dbReference type="Rhea" id="RHEA-COMP:9863"/>
        <dbReference type="Rhea" id="RHEA-COMP:11604"/>
        <dbReference type="ChEBI" id="CHEBI:15378"/>
        <dbReference type="ChEBI" id="CHEBI:29999"/>
        <dbReference type="ChEBI" id="CHEBI:30616"/>
        <dbReference type="ChEBI" id="CHEBI:83421"/>
        <dbReference type="ChEBI" id="CHEBI:456216"/>
        <dbReference type="EC" id="2.7.11.1"/>
    </reaction>
</comment>
<keyword evidence="8" id="KW-0547">Nucleotide-binding</keyword>
<feature type="domain" description="Leucine-rich repeat-containing N-terminal plant-type" evidence="16">
    <location>
        <begin position="32"/>
        <end position="63"/>
    </location>
</feature>
<dbReference type="Proteomes" id="UP001633002">
    <property type="component" value="Unassembled WGS sequence"/>
</dbReference>
<gene>
    <name evidence="18" type="ORF">R1sor_018943</name>
</gene>
<dbReference type="GO" id="GO:0016020">
    <property type="term" value="C:membrane"/>
    <property type="evidence" value="ECO:0007669"/>
    <property type="project" value="UniProtKB-SubCell"/>
</dbReference>
<dbReference type="SMART" id="SM00369">
    <property type="entry name" value="LRR_TYP"/>
    <property type="match status" value="7"/>
</dbReference>
<dbReference type="Pfam" id="PF23598">
    <property type="entry name" value="LRR_14"/>
    <property type="match status" value="1"/>
</dbReference>
<keyword evidence="4" id="KW-0433">Leucine-rich repeat</keyword>
<evidence type="ECO:0000256" key="3">
    <source>
        <dbReference type="ARBA" id="ARBA00022527"/>
    </source>
</evidence>
<dbReference type="GO" id="GO:0005524">
    <property type="term" value="F:ATP binding"/>
    <property type="evidence" value="ECO:0007669"/>
    <property type="project" value="UniProtKB-KW"/>
</dbReference>
<keyword evidence="9" id="KW-0418">Kinase</keyword>
<evidence type="ECO:0000256" key="9">
    <source>
        <dbReference type="ARBA" id="ARBA00022777"/>
    </source>
</evidence>
<feature type="signal peptide" evidence="15">
    <location>
        <begin position="1"/>
        <end position="24"/>
    </location>
</feature>
<dbReference type="SUPFAM" id="SSF52058">
    <property type="entry name" value="L domain-like"/>
    <property type="match status" value="2"/>
</dbReference>